<evidence type="ECO:0000256" key="3">
    <source>
        <dbReference type="ARBA" id="ARBA00022679"/>
    </source>
</evidence>
<keyword evidence="4" id="KW-0418">Kinase</keyword>
<comment type="caution">
    <text evidence="8">The sequence shown here is derived from an EMBL/GenBank/DDBJ whole genome shotgun (WGS) entry which is preliminary data.</text>
</comment>
<dbReference type="OrthoDB" id="5401121at2"/>
<dbReference type="GO" id="GO:0000160">
    <property type="term" value="P:phosphorelay signal transduction system"/>
    <property type="evidence" value="ECO:0007669"/>
    <property type="project" value="UniProtKB-KW"/>
</dbReference>
<dbReference type="InterPro" id="IPR036890">
    <property type="entry name" value="HATPase_C_sf"/>
</dbReference>
<keyword evidence="6" id="KW-1133">Transmembrane helix</keyword>
<dbReference type="EMBL" id="SWBP01000002">
    <property type="protein sequence ID" value="TKB98549.1"/>
    <property type="molecule type" value="Genomic_DNA"/>
</dbReference>
<feature type="transmembrane region" description="Helical" evidence="6">
    <location>
        <begin position="12"/>
        <end position="33"/>
    </location>
</feature>
<dbReference type="PANTHER" id="PTHR24421:SF10">
    <property type="entry name" value="NITRATE_NITRITE SENSOR PROTEIN NARQ"/>
    <property type="match status" value="1"/>
</dbReference>
<keyword evidence="9" id="KW-1185">Reference proteome</keyword>
<gene>
    <name evidence="8" type="ORF">FA046_05360</name>
</gene>
<dbReference type="Gene3D" id="3.30.565.10">
    <property type="entry name" value="Histidine kinase-like ATPase, C-terminal domain"/>
    <property type="match status" value="1"/>
</dbReference>
<evidence type="ECO:0000256" key="5">
    <source>
        <dbReference type="ARBA" id="ARBA00023012"/>
    </source>
</evidence>
<dbReference type="Proteomes" id="UP000308181">
    <property type="component" value="Unassembled WGS sequence"/>
</dbReference>
<evidence type="ECO:0000256" key="2">
    <source>
        <dbReference type="ARBA" id="ARBA00012438"/>
    </source>
</evidence>
<dbReference type="InterPro" id="IPR003594">
    <property type="entry name" value="HATPase_dom"/>
</dbReference>
<evidence type="ECO:0000313" key="9">
    <source>
        <dbReference type="Proteomes" id="UP000308181"/>
    </source>
</evidence>
<dbReference type="RefSeq" id="WP_136825365.1">
    <property type="nucleotide sequence ID" value="NZ_SWBP01000002.1"/>
</dbReference>
<dbReference type="GO" id="GO:0004673">
    <property type="term" value="F:protein histidine kinase activity"/>
    <property type="evidence" value="ECO:0007669"/>
    <property type="project" value="UniProtKB-EC"/>
</dbReference>
<dbReference type="AlphaFoldDB" id="A0A4U1C375"/>
<dbReference type="CDD" id="cd16917">
    <property type="entry name" value="HATPase_UhpB-NarQ-NarX-like"/>
    <property type="match status" value="1"/>
</dbReference>
<proteinExistence type="predicted"/>
<evidence type="ECO:0000256" key="4">
    <source>
        <dbReference type="ARBA" id="ARBA00022777"/>
    </source>
</evidence>
<sequence>MSQNGPDVIGTIIFISIAFAALGIFVLMLLFAYQRKYIKHIKAEEALKLENERNLLNAQIEVREQTLKDTGAELHDNVGQLLLLAKMQLARQNDVKTANSRDLIQSAIEEIRELSHRLNLDWSQDFNLMELIEIELKKLRKLDILKIEFLPLKQDFLIDQKYKIIILRCLQESIQNMLKHSSASKIKLEVALEQNHLIVSLHDNGKGFNPILKTQSAGLINMSARMKSIGGSFEINSDMAGMGTTCKFIVPCDSQIGTDSK</sequence>
<evidence type="ECO:0000256" key="6">
    <source>
        <dbReference type="SAM" id="Phobius"/>
    </source>
</evidence>
<protein>
    <recommendedName>
        <fullName evidence="2">histidine kinase</fullName>
        <ecNumber evidence="2">2.7.13.3</ecNumber>
    </recommendedName>
</protein>
<comment type="catalytic activity">
    <reaction evidence="1">
        <text>ATP + protein L-histidine = ADP + protein N-phospho-L-histidine.</text>
        <dbReference type="EC" id="2.7.13.3"/>
    </reaction>
</comment>
<feature type="domain" description="Histidine kinase/HSP90-like ATPase" evidence="7">
    <location>
        <begin position="166"/>
        <end position="252"/>
    </location>
</feature>
<evidence type="ECO:0000313" key="8">
    <source>
        <dbReference type="EMBL" id="TKB98549.1"/>
    </source>
</evidence>
<dbReference type="SUPFAM" id="SSF55874">
    <property type="entry name" value="ATPase domain of HSP90 chaperone/DNA topoisomerase II/histidine kinase"/>
    <property type="match status" value="1"/>
</dbReference>
<keyword evidence="6" id="KW-0472">Membrane</keyword>
<keyword evidence="3" id="KW-0808">Transferase</keyword>
<reference evidence="8 9" key="1">
    <citation type="submission" date="2019-04" db="EMBL/GenBank/DDBJ databases">
        <title>Pedobacter sp. AR-3-17 sp. nov., isolated from Arctic soil.</title>
        <authorList>
            <person name="Dahal R.H."/>
            <person name="Kim D.-U."/>
        </authorList>
    </citation>
    <scope>NUCLEOTIDE SEQUENCE [LARGE SCALE GENOMIC DNA]</scope>
    <source>
        <strain evidence="8 9">AR-3-17</strain>
    </source>
</reference>
<dbReference type="EC" id="2.7.13.3" evidence="2"/>
<accession>A0A4U1C375</accession>
<organism evidence="8 9">
    <name type="scientific">Pedobacter cryophilus</name>
    <dbReference type="NCBI Taxonomy" id="2571271"/>
    <lineage>
        <taxon>Bacteria</taxon>
        <taxon>Pseudomonadati</taxon>
        <taxon>Bacteroidota</taxon>
        <taxon>Sphingobacteriia</taxon>
        <taxon>Sphingobacteriales</taxon>
        <taxon>Sphingobacteriaceae</taxon>
        <taxon>Pedobacter</taxon>
    </lineage>
</organism>
<evidence type="ECO:0000259" key="7">
    <source>
        <dbReference type="Pfam" id="PF02518"/>
    </source>
</evidence>
<dbReference type="InterPro" id="IPR050482">
    <property type="entry name" value="Sensor_HK_TwoCompSys"/>
</dbReference>
<keyword evidence="5" id="KW-0902">Two-component regulatory system</keyword>
<dbReference type="Pfam" id="PF02518">
    <property type="entry name" value="HATPase_c"/>
    <property type="match status" value="1"/>
</dbReference>
<evidence type="ECO:0000256" key="1">
    <source>
        <dbReference type="ARBA" id="ARBA00000085"/>
    </source>
</evidence>
<keyword evidence="6" id="KW-0812">Transmembrane</keyword>
<name>A0A4U1C375_9SPHI</name>
<dbReference type="PANTHER" id="PTHR24421">
    <property type="entry name" value="NITRATE/NITRITE SENSOR PROTEIN NARX-RELATED"/>
    <property type="match status" value="1"/>
</dbReference>